<protein>
    <submittedName>
        <fullName evidence="3">Uncharacterized protein</fullName>
    </submittedName>
</protein>
<feature type="transmembrane region" description="Helical" evidence="2">
    <location>
        <begin position="52"/>
        <end position="74"/>
    </location>
</feature>
<keyword evidence="2" id="KW-0472">Membrane</keyword>
<keyword evidence="2" id="KW-0812">Transmembrane</keyword>
<evidence type="ECO:0000256" key="1">
    <source>
        <dbReference type="SAM" id="MobiDB-lite"/>
    </source>
</evidence>
<dbReference type="AlphaFoldDB" id="A0A1G9LX45"/>
<dbReference type="OrthoDB" id="3730717at2"/>
<feature type="compositionally biased region" description="Low complexity" evidence="1">
    <location>
        <begin position="88"/>
        <end position="97"/>
    </location>
</feature>
<proteinExistence type="predicted"/>
<evidence type="ECO:0000313" key="3">
    <source>
        <dbReference type="EMBL" id="SDL66559.1"/>
    </source>
</evidence>
<keyword evidence="4" id="KW-1185">Reference proteome</keyword>
<keyword evidence="2" id="KW-1133">Transmembrane helix</keyword>
<evidence type="ECO:0000256" key="2">
    <source>
        <dbReference type="SAM" id="Phobius"/>
    </source>
</evidence>
<sequence length="262" mass="27736">MSEEPLGPRRAHPSNDVAAFNESDPLAPRRAAGAPRRAARPRRTVTARPPNPWLVVALFAVLILAGIAGLYRYFGVHPPAGDVPTSLPTPTAADGPASPAPSPPGVREVVGDTAVTVPSHWRLYADELTEGDRRLIRVIDDATDVRLQVATLTTVGTDLTGACRALIDDQGDEYAVDFEVVPRYVSMEEGAVAVTCGFVGAREGQPETSVMFTMVQREADAHTLVLRVMGPRGLPADAPAVREVSAMGCEAAAAFGHPFPLC</sequence>
<organism evidence="3 4">
    <name type="scientific">Tessaracoccus oleiagri</name>
    <dbReference type="NCBI Taxonomy" id="686624"/>
    <lineage>
        <taxon>Bacteria</taxon>
        <taxon>Bacillati</taxon>
        <taxon>Actinomycetota</taxon>
        <taxon>Actinomycetes</taxon>
        <taxon>Propionibacteriales</taxon>
        <taxon>Propionibacteriaceae</taxon>
        <taxon>Tessaracoccus</taxon>
    </lineage>
</organism>
<name>A0A1G9LX45_9ACTN</name>
<accession>A0A1G9LX45</accession>
<feature type="region of interest" description="Disordered" evidence="1">
    <location>
        <begin position="1"/>
        <end position="46"/>
    </location>
</feature>
<evidence type="ECO:0000313" key="4">
    <source>
        <dbReference type="Proteomes" id="UP000199475"/>
    </source>
</evidence>
<gene>
    <name evidence="3" type="ORF">SAMN04488242_2385</name>
</gene>
<feature type="region of interest" description="Disordered" evidence="1">
    <location>
        <begin position="85"/>
        <end position="106"/>
    </location>
</feature>
<dbReference type="Proteomes" id="UP000199475">
    <property type="component" value="Unassembled WGS sequence"/>
</dbReference>
<reference evidence="3 4" key="1">
    <citation type="submission" date="2016-10" db="EMBL/GenBank/DDBJ databases">
        <authorList>
            <person name="de Groot N.N."/>
        </authorList>
    </citation>
    <scope>NUCLEOTIDE SEQUENCE [LARGE SCALE GENOMIC DNA]</scope>
    <source>
        <strain evidence="3 4">CGMCC 1.9159</strain>
    </source>
</reference>
<dbReference type="EMBL" id="FNGP01000004">
    <property type="protein sequence ID" value="SDL66559.1"/>
    <property type="molecule type" value="Genomic_DNA"/>
</dbReference>
<dbReference type="RefSeq" id="WP_093252464.1">
    <property type="nucleotide sequence ID" value="NZ_FNGP01000004.1"/>
</dbReference>
<feature type="compositionally biased region" description="Low complexity" evidence="1">
    <location>
        <begin position="25"/>
        <end position="36"/>
    </location>
</feature>